<dbReference type="PANTHER" id="PTHR48021:SF1">
    <property type="entry name" value="GH07001P-RELATED"/>
    <property type="match status" value="1"/>
</dbReference>
<feature type="transmembrane region" description="Helical" evidence="5">
    <location>
        <begin position="146"/>
        <end position="166"/>
    </location>
</feature>
<evidence type="ECO:0000256" key="2">
    <source>
        <dbReference type="ARBA" id="ARBA00022692"/>
    </source>
</evidence>
<proteinExistence type="predicted"/>
<dbReference type="Pfam" id="PF00083">
    <property type="entry name" value="Sugar_tr"/>
    <property type="match status" value="1"/>
</dbReference>
<evidence type="ECO:0000256" key="3">
    <source>
        <dbReference type="ARBA" id="ARBA00022989"/>
    </source>
</evidence>
<dbReference type="PROSITE" id="PS50850">
    <property type="entry name" value="MFS"/>
    <property type="match status" value="1"/>
</dbReference>
<dbReference type="PANTHER" id="PTHR48021">
    <property type="match status" value="1"/>
</dbReference>
<dbReference type="InterPro" id="IPR036259">
    <property type="entry name" value="MFS_trans_sf"/>
</dbReference>
<organism evidence="7 8">
    <name type="scientific">Armadillidium nasatum</name>
    <dbReference type="NCBI Taxonomy" id="96803"/>
    <lineage>
        <taxon>Eukaryota</taxon>
        <taxon>Metazoa</taxon>
        <taxon>Ecdysozoa</taxon>
        <taxon>Arthropoda</taxon>
        <taxon>Crustacea</taxon>
        <taxon>Multicrustacea</taxon>
        <taxon>Malacostraca</taxon>
        <taxon>Eumalacostraca</taxon>
        <taxon>Peracarida</taxon>
        <taxon>Isopoda</taxon>
        <taxon>Oniscidea</taxon>
        <taxon>Crinocheta</taxon>
        <taxon>Armadillidiidae</taxon>
        <taxon>Armadillidium</taxon>
    </lineage>
</organism>
<reference evidence="7 8" key="1">
    <citation type="journal article" date="2019" name="PLoS Biol.">
        <title>Sex chromosomes control vertical transmission of feminizing Wolbachia symbionts in an isopod.</title>
        <authorList>
            <person name="Becking T."/>
            <person name="Chebbi M.A."/>
            <person name="Giraud I."/>
            <person name="Moumen B."/>
            <person name="Laverre T."/>
            <person name="Caubet Y."/>
            <person name="Peccoud J."/>
            <person name="Gilbert C."/>
            <person name="Cordaux R."/>
        </authorList>
    </citation>
    <scope>NUCLEOTIDE SEQUENCE [LARGE SCALE GENOMIC DNA]</scope>
    <source>
        <strain evidence="7">ANa2</strain>
        <tissue evidence="7">Whole body excluding digestive tract and cuticle</tissue>
    </source>
</reference>
<comment type="subcellular location">
    <subcellularLocation>
        <location evidence="1">Membrane</location>
        <topology evidence="1">Multi-pass membrane protein</topology>
    </subcellularLocation>
</comment>
<evidence type="ECO:0000256" key="5">
    <source>
        <dbReference type="SAM" id="Phobius"/>
    </source>
</evidence>
<feature type="transmembrane region" description="Helical" evidence="5">
    <location>
        <begin position="178"/>
        <end position="197"/>
    </location>
</feature>
<comment type="caution">
    <text evidence="7">The sequence shown here is derived from an EMBL/GenBank/DDBJ whole genome shotgun (WGS) entry which is preliminary data.</text>
</comment>
<evidence type="ECO:0000256" key="4">
    <source>
        <dbReference type="ARBA" id="ARBA00023136"/>
    </source>
</evidence>
<dbReference type="EMBL" id="SEYY01018969">
    <property type="protein sequence ID" value="KAB7498811.1"/>
    <property type="molecule type" value="Genomic_DNA"/>
</dbReference>
<dbReference type="GO" id="GO:0022857">
    <property type="term" value="F:transmembrane transporter activity"/>
    <property type="evidence" value="ECO:0007669"/>
    <property type="project" value="InterPro"/>
</dbReference>
<dbReference type="InterPro" id="IPR005828">
    <property type="entry name" value="MFS_sugar_transport-like"/>
</dbReference>
<dbReference type="SUPFAM" id="SSF103473">
    <property type="entry name" value="MFS general substrate transporter"/>
    <property type="match status" value="1"/>
</dbReference>
<name>A0A5N5SX79_9CRUS</name>
<feature type="domain" description="Major facilitator superfamily (MFS) profile" evidence="6">
    <location>
        <begin position="47"/>
        <end position="274"/>
    </location>
</feature>
<dbReference type="GO" id="GO:0016020">
    <property type="term" value="C:membrane"/>
    <property type="evidence" value="ECO:0007669"/>
    <property type="project" value="UniProtKB-SubCell"/>
</dbReference>
<accession>A0A5N5SX79</accession>
<feature type="transmembrane region" description="Helical" evidence="5">
    <location>
        <begin position="120"/>
        <end position="140"/>
    </location>
</feature>
<evidence type="ECO:0000256" key="1">
    <source>
        <dbReference type="ARBA" id="ARBA00004141"/>
    </source>
</evidence>
<evidence type="ECO:0000259" key="6">
    <source>
        <dbReference type="PROSITE" id="PS50850"/>
    </source>
</evidence>
<feature type="transmembrane region" description="Helical" evidence="5">
    <location>
        <begin position="91"/>
        <end position="111"/>
    </location>
</feature>
<gene>
    <name evidence="7" type="ORF">Anas_06740</name>
</gene>
<sequence>MGKCFQIGSESLIYTSGFIKIVHFELHIYIRSLTAMMNPQAKQKPLFRIISAVSLTIVGYSGGVVLAYPGILISQLSMQNPELSLSTSNASWFVSIAQLVSIPGSFVGGILMERFGPRKLVFLSLLPLAITWAVIGYAVYFPLLLIIIRAIQGFINAFLGPLTYIYPCEIADKKRRGMLGAVADSSFSLGFLVTYLVGGVVKWSYFSYIIIGITILPCFIGVYFVPESPVWLARHGKMTKARNVLSTIRKNDEIECELFAYEERARNENRSFFI</sequence>
<dbReference type="AlphaFoldDB" id="A0A5N5SX79"/>
<dbReference type="InterPro" id="IPR020846">
    <property type="entry name" value="MFS_dom"/>
</dbReference>
<dbReference type="InterPro" id="IPR050549">
    <property type="entry name" value="MFS_Trehalose_Transporter"/>
</dbReference>
<keyword evidence="8" id="KW-1185">Reference proteome</keyword>
<evidence type="ECO:0000313" key="7">
    <source>
        <dbReference type="EMBL" id="KAB7498811.1"/>
    </source>
</evidence>
<feature type="transmembrane region" description="Helical" evidence="5">
    <location>
        <begin position="46"/>
        <end position="71"/>
    </location>
</feature>
<dbReference type="OrthoDB" id="6358447at2759"/>
<evidence type="ECO:0000313" key="8">
    <source>
        <dbReference type="Proteomes" id="UP000326759"/>
    </source>
</evidence>
<dbReference type="Proteomes" id="UP000326759">
    <property type="component" value="Unassembled WGS sequence"/>
</dbReference>
<dbReference type="Gene3D" id="1.20.1250.20">
    <property type="entry name" value="MFS general substrate transporter like domains"/>
    <property type="match status" value="1"/>
</dbReference>
<keyword evidence="4 5" id="KW-0472">Membrane</keyword>
<feature type="transmembrane region" description="Helical" evidence="5">
    <location>
        <begin position="203"/>
        <end position="225"/>
    </location>
</feature>
<keyword evidence="3 5" id="KW-1133">Transmembrane helix</keyword>
<protein>
    <submittedName>
        <fullName evidence="7">Facilitated trehalose transporter Tret1</fullName>
    </submittedName>
</protein>
<keyword evidence="2 5" id="KW-0812">Transmembrane</keyword>